<dbReference type="OrthoDB" id="5589990at2"/>
<dbReference type="SUPFAM" id="SSF56349">
    <property type="entry name" value="DNA breaking-rejoining enzymes"/>
    <property type="match status" value="1"/>
</dbReference>
<organism evidence="6 7">
    <name type="scientific">Pantoea coffeiphila</name>
    <dbReference type="NCBI Taxonomy" id="1465635"/>
    <lineage>
        <taxon>Bacteria</taxon>
        <taxon>Pseudomonadati</taxon>
        <taxon>Pseudomonadota</taxon>
        <taxon>Gammaproteobacteria</taxon>
        <taxon>Enterobacterales</taxon>
        <taxon>Erwiniaceae</taxon>
        <taxon>Pantoea</taxon>
    </lineage>
</organism>
<sequence>MTKTQHADRKKLKNLKPRDKVSDRDGLYVSVAKSGTVSFRYDYRINGRRETLTIGRYGADGISLAEARDRLNEARKLLEKGSSPAVKKQDDKGVIKSATRFKDYTVLWAKQWKVAESTRKLRLNILQNEVLPIFGNKLLHEITHQKLLEACEKVRDRGAPSTVLNMRHLVGKVFRYAQDRGYAGDNPAERISAGMIAKFEPRTRSLSEKEIGIFFNAIERTGTTKTIIMALKFVLYTMIRKSEFRLANWEMVDWEERTLTLPAALMKMNRPHRVFLSTQAYEILVALNHVFENYSDLHPGRFSPHEPLSEAALNAAIRHTLAMMEKEGKPMERFSVHDLRRTASTLLHEREFNTDWIEKCLAHEQRNVRAVYNKAEYALQRRDMLQQWADMVGGWIEKENDNG</sequence>
<dbReference type="Gene3D" id="3.30.160.390">
    <property type="entry name" value="Integrase, DNA-binding domain"/>
    <property type="match status" value="1"/>
</dbReference>
<evidence type="ECO:0000256" key="2">
    <source>
        <dbReference type="ARBA" id="ARBA00022908"/>
    </source>
</evidence>
<gene>
    <name evidence="6" type="ORF">CQW29_21100</name>
</gene>
<evidence type="ECO:0000313" key="7">
    <source>
        <dbReference type="Proteomes" id="UP000239181"/>
    </source>
</evidence>
<dbReference type="Gene3D" id="1.10.150.130">
    <property type="match status" value="1"/>
</dbReference>
<dbReference type="Pfam" id="PF13356">
    <property type="entry name" value="Arm-DNA-bind_3"/>
    <property type="match status" value="1"/>
</dbReference>
<reference evidence="6 7" key="1">
    <citation type="submission" date="2017-10" db="EMBL/GenBank/DDBJ databases">
        <title>Draft genome of two endophytic bacteria isolated from 'guarana' Paullinia cupana (Mart.) Ducke.</title>
        <authorList>
            <person name="Siqueira K.A."/>
            <person name="Liotti R.G."/>
            <person name="Mendes T.A."/>
            <person name="Soares M.A."/>
        </authorList>
    </citation>
    <scope>NUCLEOTIDE SEQUENCE [LARGE SCALE GENOMIC DNA]</scope>
    <source>
        <strain evidence="6 7">342</strain>
    </source>
</reference>
<dbReference type="InterPro" id="IPR053876">
    <property type="entry name" value="Phage_int_M"/>
</dbReference>
<dbReference type="EMBL" id="PDET01000018">
    <property type="protein sequence ID" value="PRD13520.1"/>
    <property type="molecule type" value="Genomic_DNA"/>
</dbReference>
<dbReference type="InterPro" id="IPR011010">
    <property type="entry name" value="DNA_brk_join_enz"/>
</dbReference>
<keyword evidence="4" id="KW-0233">DNA recombination</keyword>
<evidence type="ECO:0000256" key="4">
    <source>
        <dbReference type="ARBA" id="ARBA00023172"/>
    </source>
</evidence>
<keyword evidence="3" id="KW-0238">DNA-binding</keyword>
<dbReference type="RefSeq" id="WP_105594702.1">
    <property type="nucleotide sequence ID" value="NZ_PDET01000018.1"/>
</dbReference>
<dbReference type="InterPro" id="IPR025166">
    <property type="entry name" value="Integrase_DNA_bind_dom"/>
</dbReference>
<dbReference type="Pfam" id="PF22022">
    <property type="entry name" value="Phage_int_M"/>
    <property type="match status" value="1"/>
</dbReference>
<dbReference type="GO" id="GO:0003677">
    <property type="term" value="F:DNA binding"/>
    <property type="evidence" value="ECO:0007669"/>
    <property type="project" value="UniProtKB-KW"/>
</dbReference>
<evidence type="ECO:0000259" key="5">
    <source>
        <dbReference type="PROSITE" id="PS51898"/>
    </source>
</evidence>
<comment type="caution">
    <text evidence="6">The sequence shown here is derived from an EMBL/GenBank/DDBJ whole genome shotgun (WGS) entry which is preliminary data.</text>
</comment>
<dbReference type="Proteomes" id="UP000239181">
    <property type="component" value="Unassembled WGS sequence"/>
</dbReference>
<dbReference type="GO" id="GO:0015074">
    <property type="term" value="P:DNA integration"/>
    <property type="evidence" value="ECO:0007669"/>
    <property type="project" value="UniProtKB-KW"/>
</dbReference>
<evidence type="ECO:0000256" key="3">
    <source>
        <dbReference type="ARBA" id="ARBA00023125"/>
    </source>
</evidence>
<dbReference type="PANTHER" id="PTHR30629:SF2">
    <property type="entry name" value="PROPHAGE INTEGRASE INTS-RELATED"/>
    <property type="match status" value="1"/>
</dbReference>
<feature type="domain" description="Tyr recombinase" evidence="5">
    <location>
        <begin position="201"/>
        <end position="390"/>
    </location>
</feature>
<name>A0A2S9I6V6_9GAMM</name>
<dbReference type="GO" id="GO:0006310">
    <property type="term" value="P:DNA recombination"/>
    <property type="evidence" value="ECO:0007669"/>
    <property type="project" value="UniProtKB-KW"/>
</dbReference>
<keyword evidence="2" id="KW-0229">DNA integration</keyword>
<protein>
    <submittedName>
        <fullName evidence="6">Integrase</fullName>
    </submittedName>
</protein>
<dbReference type="PANTHER" id="PTHR30629">
    <property type="entry name" value="PROPHAGE INTEGRASE"/>
    <property type="match status" value="1"/>
</dbReference>
<accession>A0A2S9I6V6</accession>
<evidence type="ECO:0000256" key="1">
    <source>
        <dbReference type="ARBA" id="ARBA00008857"/>
    </source>
</evidence>
<comment type="similarity">
    <text evidence="1">Belongs to the 'phage' integrase family.</text>
</comment>
<dbReference type="PROSITE" id="PS51898">
    <property type="entry name" value="TYR_RECOMBINASE"/>
    <property type="match status" value="1"/>
</dbReference>
<evidence type="ECO:0000313" key="6">
    <source>
        <dbReference type="EMBL" id="PRD13520.1"/>
    </source>
</evidence>
<dbReference type="InterPro" id="IPR013762">
    <property type="entry name" value="Integrase-like_cat_sf"/>
</dbReference>
<dbReference type="InterPro" id="IPR038488">
    <property type="entry name" value="Integrase_DNA-bd_sf"/>
</dbReference>
<dbReference type="InterPro" id="IPR002104">
    <property type="entry name" value="Integrase_catalytic"/>
</dbReference>
<keyword evidence="7" id="KW-1185">Reference proteome</keyword>
<dbReference type="Pfam" id="PF00589">
    <property type="entry name" value="Phage_integrase"/>
    <property type="match status" value="1"/>
</dbReference>
<dbReference type="InterPro" id="IPR050808">
    <property type="entry name" value="Phage_Integrase"/>
</dbReference>
<dbReference type="Gene3D" id="1.10.443.10">
    <property type="entry name" value="Intergrase catalytic core"/>
    <property type="match status" value="1"/>
</dbReference>
<dbReference type="InterPro" id="IPR010998">
    <property type="entry name" value="Integrase_recombinase_N"/>
</dbReference>
<proteinExistence type="inferred from homology"/>
<dbReference type="CDD" id="cd00801">
    <property type="entry name" value="INT_P4_C"/>
    <property type="match status" value="1"/>
</dbReference>
<dbReference type="AlphaFoldDB" id="A0A2S9I6V6"/>